<keyword evidence="3" id="KW-1185">Reference proteome</keyword>
<organism evidence="2 3">
    <name type="scientific">Geoglobus acetivorans</name>
    <dbReference type="NCBI Taxonomy" id="565033"/>
    <lineage>
        <taxon>Archaea</taxon>
        <taxon>Methanobacteriati</taxon>
        <taxon>Methanobacteriota</taxon>
        <taxon>Archaeoglobi</taxon>
        <taxon>Archaeoglobales</taxon>
        <taxon>Archaeoglobaceae</taxon>
        <taxon>Geoglobus</taxon>
    </lineage>
</organism>
<name>A0ABZ3GZD8_GEOAI</name>
<keyword evidence="1" id="KW-0472">Membrane</keyword>
<evidence type="ECO:0000313" key="2">
    <source>
        <dbReference type="EMBL" id="XAT62770.1"/>
    </source>
</evidence>
<proteinExistence type="predicted"/>
<reference evidence="2 3" key="1">
    <citation type="submission" date="2021-11" db="EMBL/GenBank/DDBJ databases">
        <title>Whole genome of Geoglobus acetivorans.</title>
        <authorList>
            <person name="Liu D."/>
        </authorList>
    </citation>
    <scope>NUCLEOTIDE SEQUENCE [LARGE SCALE GENOMIC DNA]</scope>
    <source>
        <strain evidence="2 3">SBH6</strain>
    </source>
</reference>
<dbReference type="RefSeq" id="WP_193807730.1">
    <property type="nucleotide sequence ID" value="NZ_CP087714.1"/>
</dbReference>
<keyword evidence="1" id="KW-0812">Transmembrane</keyword>
<sequence>MKIGLLMLVFAALLALISMYPSYVSFSLSGSLEKHDVMSVNEMLPSGDLRGGKIVLRSNYSKIVIFSTNSTLEETFTGEKIIDLTQPRLKISVVEGAVDYSLTGSVVRYPYSLLGYLALILMVSGTVIVNIGLMKIFSEL</sequence>
<accession>A0ABZ3GZD8</accession>
<dbReference type="EMBL" id="CP087714">
    <property type="protein sequence ID" value="XAT62770.1"/>
    <property type="molecule type" value="Genomic_DNA"/>
</dbReference>
<dbReference type="Proteomes" id="UP001492541">
    <property type="component" value="Chromosome"/>
</dbReference>
<evidence type="ECO:0000256" key="1">
    <source>
        <dbReference type="SAM" id="Phobius"/>
    </source>
</evidence>
<protein>
    <submittedName>
        <fullName evidence="2">Uncharacterized protein</fullName>
    </submittedName>
</protein>
<dbReference type="GeneID" id="90449182"/>
<evidence type="ECO:0000313" key="3">
    <source>
        <dbReference type="Proteomes" id="UP001492541"/>
    </source>
</evidence>
<gene>
    <name evidence="2" type="ORF">LPQ35_05810</name>
</gene>
<feature type="transmembrane region" description="Helical" evidence="1">
    <location>
        <begin position="113"/>
        <end position="133"/>
    </location>
</feature>
<keyword evidence="1" id="KW-1133">Transmembrane helix</keyword>